<sequence length="30" mass="3518">SYYTRGWDDAVKYIYGLMIEKEKDNASMGI</sequence>
<accession>X0XYW7</accession>
<evidence type="ECO:0000313" key="1">
    <source>
        <dbReference type="EMBL" id="GAG48629.1"/>
    </source>
</evidence>
<comment type="caution">
    <text evidence="1">The sequence shown here is derived from an EMBL/GenBank/DDBJ whole genome shotgun (WGS) entry which is preliminary data.</text>
</comment>
<dbReference type="AlphaFoldDB" id="X0XYW7"/>
<reference evidence="1" key="1">
    <citation type="journal article" date="2014" name="Front. Microbiol.">
        <title>High frequency of phylogenetically diverse reductive dehalogenase-homologous genes in deep subseafloor sedimentary metagenomes.</title>
        <authorList>
            <person name="Kawai M."/>
            <person name="Futagami T."/>
            <person name="Toyoda A."/>
            <person name="Takaki Y."/>
            <person name="Nishi S."/>
            <person name="Hori S."/>
            <person name="Arai W."/>
            <person name="Tsubouchi T."/>
            <person name="Morono Y."/>
            <person name="Uchiyama I."/>
            <person name="Ito T."/>
            <person name="Fujiyama A."/>
            <person name="Inagaki F."/>
            <person name="Takami H."/>
        </authorList>
    </citation>
    <scope>NUCLEOTIDE SEQUENCE</scope>
    <source>
        <strain evidence="1">Expedition CK06-06</strain>
    </source>
</reference>
<dbReference type="EMBL" id="BARS01055750">
    <property type="protein sequence ID" value="GAG48629.1"/>
    <property type="molecule type" value="Genomic_DNA"/>
</dbReference>
<protein>
    <submittedName>
        <fullName evidence="1">Uncharacterized protein</fullName>
    </submittedName>
</protein>
<name>X0XYW7_9ZZZZ</name>
<organism evidence="1">
    <name type="scientific">marine sediment metagenome</name>
    <dbReference type="NCBI Taxonomy" id="412755"/>
    <lineage>
        <taxon>unclassified sequences</taxon>
        <taxon>metagenomes</taxon>
        <taxon>ecological metagenomes</taxon>
    </lineage>
</organism>
<gene>
    <name evidence="1" type="ORF">S01H1_82256</name>
</gene>
<proteinExistence type="predicted"/>
<feature type="non-terminal residue" evidence="1">
    <location>
        <position position="1"/>
    </location>
</feature>